<keyword evidence="3" id="KW-0539">Nucleus</keyword>
<comment type="subcellular location">
    <subcellularLocation>
        <location evidence="1">Nucleus</location>
    </subcellularLocation>
</comment>
<organism evidence="5 6">
    <name type="scientific">Macrosiphum euphorbiae</name>
    <name type="common">potato aphid</name>
    <dbReference type="NCBI Taxonomy" id="13131"/>
    <lineage>
        <taxon>Eukaryota</taxon>
        <taxon>Metazoa</taxon>
        <taxon>Ecdysozoa</taxon>
        <taxon>Arthropoda</taxon>
        <taxon>Hexapoda</taxon>
        <taxon>Insecta</taxon>
        <taxon>Pterygota</taxon>
        <taxon>Neoptera</taxon>
        <taxon>Paraneoptera</taxon>
        <taxon>Hemiptera</taxon>
        <taxon>Sternorrhyncha</taxon>
        <taxon>Aphidomorpha</taxon>
        <taxon>Aphidoidea</taxon>
        <taxon>Aphididae</taxon>
        <taxon>Macrosiphini</taxon>
        <taxon>Macrosiphum</taxon>
    </lineage>
</organism>
<keyword evidence="6" id="KW-1185">Reference proteome</keyword>
<evidence type="ECO:0000256" key="1">
    <source>
        <dbReference type="ARBA" id="ARBA00004123"/>
    </source>
</evidence>
<evidence type="ECO:0000256" key="2">
    <source>
        <dbReference type="ARBA" id="ARBA00009389"/>
    </source>
</evidence>
<dbReference type="GO" id="GO:0003713">
    <property type="term" value="F:transcription coactivator activity"/>
    <property type="evidence" value="ECO:0007669"/>
    <property type="project" value="InterPro"/>
</dbReference>
<comment type="similarity">
    <text evidence="2">Belongs to the AMY1 family.</text>
</comment>
<dbReference type="PANTHER" id="PTHR13168">
    <property type="entry name" value="ASSOCIATE OF C-MYC AMY-1"/>
    <property type="match status" value="1"/>
</dbReference>
<evidence type="ECO:0000256" key="4">
    <source>
        <dbReference type="SAM" id="MobiDB-lite"/>
    </source>
</evidence>
<dbReference type="PRINTS" id="PR02028">
    <property type="entry name" value="CMYCBINDINGP"/>
</dbReference>
<feature type="region of interest" description="Disordered" evidence="4">
    <location>
        <begin position="18"/>
        <end position="82"/>
    </location>
</feature>
<dbReference type="InterPro" id="IPR026060">
    <property type="entry name" value="AMY1"/>
</dbReference>
<sequence>MADCPQFQLMPQVMPVYRPQTPLTQPPPPQNAFPMSPGQGQPIFSVPPPQFGYPPMAWSPVHQYPPPPPLTPQQPAPDHTEVDDDYDVQQLVFNNNNNYSINKNIISADDFQIDSELQPPQRHNTQNWQMFSQRNVSNKFDTRHEEFRKYLEEVGILSTFTNILSDMYQDPLRPNDPLGYIRDKLSSSRPETIELKNLRIWCDQYQTRTIRLEKELKHVIERLRKYEPYITDDSLLNENSTEKDCKSCVSDVSKLGLESKKENAQHGSRKNYNQ</sequence>
<feature type="compositionally biased region" description="Pro residues" evidence="4">
    <location>
        <begin position="63"/>
        <end position="75"/>
    </location>
</feature>
<evidence type="ECO:0000256" key="3">
    <source>
        <dbReference type="ARBA" id="ARBA00023242"/>
    </source>
</evidence>
<evidence type="ECO:0000313" key="6">
    <source>
        <dbReference type="Proteomes" id="UP001160148"/>
    </source>
</evidence>
<dbReference type="GO" id="GO:0005634">
    <property type="term" value="C:nucleus"/>
    <property type="evidence" value="ECO:0007669"/>
    <property type="project" value="UniProtKB-SubCell"/>
</dbReference>
<dbReference type="AlphaFoldDB" id="A0AAV0XNU4"/>
<gene>
    <name evidence="5" type="ORF">MEUPH1_LOCUS23382</name>
</gene>
<dbReference type="PANTHER" id="PTHR13168:SF0">
    <property type="entry name" value="C-MYC-BINDING PROTEIN"/>
    <property type="match status" value="1"/>
</dbReference>
<protein>
    <submittedName>
        <fullName evidence="5">Uncharacterized protein</fullName>
    </submittedName>
</protein>
<name>A0AAV0XNU4_9HEMI</name>
<dbReference type="EMBL" id="CARXXK010000005">
    <property type="protein sequence ID" value="CAI6369102.1"/>
    <property type="molecule type" value="Genomic_DNA"/>
</dbReference>
<dbReference type="Proteomes" id="UP001160148">
    <property type="component" value="Unassembled WGS sequence"/>
</dbReference>
<accession>A0AAV0XNU4</accession>
<proteinExistence type="inferred from homology"/>
<comment type="caution">
    <text evidence="5">The sequence shown here is derived from an EMBL/GenBank/DDBJ whole genome shotgun (WGS) entry which is preliminary data.</text>
</comment>
<reference evidence="5 6" key="1">
    <citation type="submission" date="2023-01" db="EMBL/GenBank/DDBJ databases">
        <authorList>
            <person name="Whitehead M."/>
        </authorList>
    </citation>
    <scope>NUCLEOTIDE SEQUENCE [LARGE SCALE GENOMIC DNA]</scope>
</reference>
<evidence type="ECO:0000313" key="5">
    <source>
        <dbReference type="EMBL" id="CAI6369102.1"/>
    </source>
</evidence>